<dbReference type="Gramene" id="Psat01G0542400-T1">
    <property type="protein sequence ID" value="KAI5447979.1"/>
    <property type="gene ID" value="KIW84_015424"/>
</dbReference>
<evidence type="ECO:0000313" key="1">
    <source>
        <dbReference type="EMBL" id="KAI5447979.1"/>
    </source>
</evidence>
<organism evidence="1 2">
    <name type="scientific">Pisum sativum</name>
    <name type="common">Garden pea</name>
    <name type="synonym">Lathyrus oleraceus</name>
    <dbReference type="NCBI Taxonomy" id="3888"/>
    <lineage>
        <taxon>Eukaryota</taxon>
        <taxon>Viridiplantae</taxon>
        <taxon>Streptophyta</taxon>
        <taxon>Embryophyta</taxon>
        <taxon>Tracheophyta</taxon>
        <taxon>Spermatophyta</taxon>
        <taxon>Magnoliopsida</taxon>
        <taxon>eudicotyledons</taxon>
        <taxon>Gunneridae</taxon>
        <taxon>Pentapetalae</taxon>
        <taxon>rosids</taxon>
        <taxon>fabids</taxon>
        <taxon>Fabales</taxon>
        <taxon>Fabaceae</taxon>
        <taxon>Papilionoideae</taxon>
        <taxon>50 kb inversion clade</taxon>
        <taxon>NPAAA clade</taxon>
        <taxon>Hologalegina</taxon>
        <taxon>IRL clade</taxon>
        <taxon>Fabeae</taxon>
        <taxon>Lathyrus</taxon>
    </lineage>
</organism>
<dbReference type="AlphaFoldDB" id="A0A9D5H0X0"/>
<comment type="caution">
    <text evidence="1">The sequence shown here is derived from an EMBL/GenBank/DDBJ whole genome shotgun (WGS) entry which is preliminary data.</text>
</comment>
<dbReference type="EMBL" id="JAMSHJ010000001">
    <property type="protein sequence ID" value="KAI5447979.1"/>
    <property type="molecule type" value="Genomic_DNA"/>
</dbReference>
<keyword evidence="2" id="KW-1185">Reference proteome</keyword>
<dbReference type="Proteomes" id="UP001058974">
    <property type="component" value="Chromosome 1"/>
</dbReference>
<name>A0A9D5H0X0_PEA</name>
<accession>A0A9D5H0X0</accession>
<reference evidence="1 2" key="1">
    <citation type="journal article" date="2022" name="Nat. Genet.">
        <title>Improved pea reference genome and pan-genome highlight genomic features and evolutionary characteristics.</title>
        <authorList>
            <person name="Yang T."/>
            <person name="Liu R."/>
            <person name="Luo Y."/>
            <person name="Hu S."/>
            <person name="Wang D."/>
            <person name="Wang C."/>
            <person name="Pandey M.K."/>
            <person name="Ge S."/>
            <person name="Xu Q."/>
            <person name="Li N."/>
            <person name="Li G."/>
            <person name="Huang Y."/>
            <person name="Saxena R.K."/>
            <person name="Ji Y."/>
            <person name="Li M."/>
            <person name="Yan X."/>
            <person name="He Y."/>
            <person name="Liu Y."/>
            <person name="Wang X."/>
            <person name="Xiang C."/>
            <person name="Varshney R.K."/>
            <person name="Ding H."/>
            <person name="Gao S."/>
            <person name="Zong X."/>
        </authorList>
    </citation>
    <scope>NUCLEOTIDE SEQUENCE [LARGE SCALE GENOMIC DNA]</scope>
    <source>
        <strain evidence="1 2">cv. Zhongwan 6</strain>
    </source>
</reference>
<sequence length="206" mass="21750">SKLRNMEAMLIVRNTVLCHFTKPLPNVPSLSLQKSSRLFLASASNPSHVCYRIATKTRRGVDGVVVRAAESISEGIEDVKKIALDANEKTKEAAGSVFDQAKEGTNKAVEAAKSAGEKAKDYAFDANDKAKEAAGSVVDKATEGTNQAVEAIESAGEKARDYAYDAKDKATEAVGSLVDKTKEGIESATEALKNEGEKANEAGEGA</sequence>
<gene>
    <name evidence="1" type="ORF">KIW84_015424</name>
</gene>
<dbReference type="PANTHER" id="PTHR47372">
    <property type="entry name" value="DAUER UP-REGULATED-RELATED"/>
    <property type="match status" value="1"/>
</dbReference>
<evidence type="ECO:0000313" key="2">
    <source>
        <dbReference type="Proteomes" id="UP001058974"/>
    </source>
</evidence>
<feature type="non-terminal residue" evidence="1">
    <location>
        <position position="206"/>
    </location>
</feature>
<protein>
    <submittedName>
        <fullName evidence="1">Uncharacterized protein</fullName>
    </submittedName>
</protein>
<dbReference type="Gene3D" id="1.10.287.700">
    <property type="entry name" value="Helix hairpin bin"/>
    <property type="match status" value="2"/>
</dbReference>
<proteinExistence type="predicted"/>
<dbReference type="PANTHER" id="PTHR47372:SF24">
    <property type="entry name" value="LATE EMBRYOGENESIS ABUNDANT PROTEIN (LEA) FAMILY PROTEIN"/>
    <property type="match status" value="1"/>
</dbReference>